<evidence type="ECO:0000256" key="11">
    <source>
        <dbReference type="PROSITE-ProRule" id="PRU00042"/>
    </source>
</evidence>
<keyword evidence="6" id="KW-0862">Zinc</keyword>
<evidence type="ECO:0000256" key="7">
    <source>
        <dbReference type="ARBA" id="ARBA00023015"/>
    </source>
</evidence>
<feature type="domain" description="C2H2-type" evidence="13">
    <location>
        <begin position="304"/>
        <end position="331"/>
    </location>
</feature>
<dbReference type="AlphaFoldDB" id="A0AAV7K6K5"/>
<dbReference type="EMBL" id="JAKMXF010000133">
    <property type="protein sequence ID" value="KAI6656774.1"/>
    <property type="molecule type" value="Genomic_DNA"/>
</dbReference>
<feature type="region of interest" description="Disordered" evidence="12">
    <location>
        <begin position="181"/>
        <end position="218"/>
    </location>
</feature>
<comment type="function">
    <text evidence="1">May be involved in transcriptional regulation.</text>
</comment>
<keyword evidence="7" id="KW-0805">Transcription regulation</keyword>
<feature type="domain" description="C2H2-type" evidence="13">
    <location>
        <begin position="331"/>
        <end position="359"/>
    </location>
</feature>
<keyword evidence="8" id="KW-0238">DNA-binding</keyword>
<feature type="compositionally biased region" description="Pro residues" evidence="12">
    <location>
        <begin position="61"/>
        <end position="72"/>
    </location>
</feature>
<dbReference type="GO" id="GO:0008270">
    <property type="term" value="F:zinc ion binding"/>
    <property type="evidence" value="ECO:0007669"/>
    <property type="project" value="UniProtKB-KW"/>
</dbReference>
<dbReference type="Gene3D" id="3.30.160.60">
    <property type="entry name" value="Classic Zinc Finger"/>
    <property type="match status" value="2"/>
</dbReference>
<gene>
    <name evidence="14" type="ORF">LOD99_16077</name>
</gene>
<accession>A0AAV7K6K5</accession>
<evidence type="ECO:0000313" key="15">
    <source>
        <dbReference type="Proteomes" id="UP001165289"/>
    </source>
</evidence>
<comment type="caution">
    <text evidence="14">The sequence shown here is derived from an EMBL/GenBank/DDBJ whole genome shotgun (WGS) entry which is preliminary data.</text>
</comment>
<evidence type="ECO:0000256" key="5">
    <source>
        <dbReference type="ARBA" id="ARBA00022771"/>
    </source>
</evidence>
<evidence type="ECO:0000256" key="6">
    <source>
        <dbReference type="ARBA" id="ARBA00022833"/>
    </source>
</evidence>
<feature type="region of interest" description="Disordered" evidence="12">
    <location>
        <begin position="53"/>
        <end position="92"/>
    </location>
</feature>
<reference evidence="14 15" key="1">
    <citation type="journal article" date="2023" name="BMC Biol.">
        <title>The compact genome of the sponge Oopsacas minuta (Hexactinellida) is lacking key metazoan core genes.</title>
        <authorList>
            <person name="Santini S."/>
            <person name="Schenkelaars Q."/>
            <person name="Jourda C."/>
            <person name="Duchesne M."/>
            <person name="Belahbib H."/>
            <person name="Rocher C."/>
            <person name="Selva M."/>
            <person name="Riesgo A."/>
            <person name="Vervoort M."/>
            <person name="Leys S.P."/>
            <person name="Kodjabachian L."/>
            <person name="Le Bivic A."/>
            <person name="Borchiellini C."/>
            <person name="Claverie J.M."/>
            <person name="Renard E."/>
        </authorList>
    </citation>
    <scope>NUCLEOTIDE SEQUENCE [LARGE SCALE GENOMIC DNA]</scope>
    <source>
        <strain evidence="14">SPO-2</strain>
    </source>
</reference>
<sequence>MSQNGEISLCTQILQNSISPSVGLLIYYCGLCQQGFMSEAEVNKHISQHFTSVKCESTPPSSNPPPNPPTPEEVPVHPETASSEDEKENTQIPLGTAVQQQQQQQQQVLPTPANNTYYILIPQSQGANQQPNTIYINGSGNLTEDNTAITLAVNNQTLPGVQQQSNGTTLYQIIQEPQTVTLDRPTTADDSNLTDRKMSTSSSEHQIPENGRHNSEPQLFTLPQVDNSRVLVTELPIGTQHSSQLALLPQDSTKVQTPNFRMGYSSQMSGHFKKRHVCDICNRAFTQRGSLKYHRMLHTGEKPFQCNVCNKSFRIRAPYDAHMDVHNGVRYRCSICLKYYSSRATLRQHLKGQHPNMSHPPISSCGFQCSSINLATDDVDSAIKQ</sequence>
<keyword evidence="10" id="KW-0539">Nucleus</keyword>
<keyword evidence="9" id="KW-0804">Transcription</keyword>
<dbReference type="PANTHER" id="PTHR16515">
    <property type="entry name" value="PR DOMAIN ZINC FINGER PROTEIN"/>
    <property type="match status" value="1"/>
</dbReference>
<dbReference type="Proteomes" id="UP001165289">
    <property type="component" value="Unassembled WGS sequence"/>
</dbReference>
<organism evidence="14 15">
    <name type="scientific">Oopsacas minuta</name>
    <dbReference type="NCBI Taxonomy" id="111878"/>
    <lineage>
        <taxon>Eukaryota</taxon>
        <taxon>Metazoa</taxon>
        <taxon>Porifera</taxon>
        <taxon>Hexactinellida</taxon>
        <taxon>Hexasterophora</taxon>
        <taxon>Lyssacinosida</taxon>
        <taxon>Leucopsacidae</taxon>
        <taxon>Oopsacas</taxon>
    </lineage>
</organism>
<dbReference type="PROSITE" id="PS50157">
    <property type="entry name" value="ZINC_FINGER_C2H2_2"/>
    <property type="match status" value="3"/>
</dbReference>
<dbReference type="Pfam" id="PF12874">
    <property type="entry name" value="zf-met"/>
    <property type="match status" value="1"/>
</dbReference>
<dbReference type="FunFam" id="3.30.160.60:FF:000303">
    <property type="entry name" value="Zinc finger protein 41"/>
    <property type="match status" value="1"/>
</dbReference>
<evidence type="ECO:0000256" key="12">
    <source>
        <dbReference type="SAM" id="MobiDB-lite"/>
    </source>
</evidence>
<keyword evidence="4" id="KW-0677">Repeat</keyword>
<evidence type="ECO:0000256" key="8">
    <source>
        <dbReference type="ARBA" id="ARBA00023125"/>
    </source>
</evidence>
<evidence type="ECO:0000256" key="10">
    <source>
        <dbReference type="ARBA" id="ARBA00023242"/>
    </source>
</evidence>
<dbReference type="InterPro" id="IPR013087">
    <property type="entry name" value="Znf_C2H2_type"/>
</dbReference>
<dbReference type="PANTHER" id="PTHR16515:SF49">
    <property type="entry name" value="GASTRULA ZINC FINGER PROTEIN XLCGF49.1-LIKE-RELATED"/>
    <property type="match status" value="1"/>
</dbReference>
<dbReference type="GO" id="GO:0010468">
    <property type="term" value="P:regulation of gene expression"/>
    <property type="evidence" value="ECO:0007669"/>
    <property type="project" value="TreeGrafter"/>
</dbReference>
<protein>
    <submittedName>
        <fullName evidence="14">Zinc finger and BTB domain-containing protein 20</fullName>
    </submittedName>
</protein>
<feature type="compositionally biased region" description="Basic and acidic residues" evidence="12">
    <location>
        <begin position="206"/>
        <end position="215"/>
    </location>
</feature>
<evidence type="ECO:0000313" key="14">
    <source>
        <dbReference type="EMBL" id="KAI6656774.1"/>
    </source>
</evidence>
<keyword evidence="15" id="KW-1185">Reference proteome</keyword>
<dbReference type="SUPFAM" id="SSF57667">
    <property type="entry name" value="beta-beta-alpha zinc fingers"/>
    <property type="match status" value="1"/>
</dbReference>
<evidence type="ECO:0000256" key="9">
    <source>
        <dbReference type="ARBA" id="ARBA00023163"/>
    </source>
</evidence>
<keyword evidence="5 11" id="KW-0863">Zinc-finger</keyword>
<dbReference type="InterPro" id="IPR036236">
    <property type="entry name" value="Znf_C2H2_sf"/>
</dbReference>
<dbReference type="PROSITE" id="PS00028">
    <property type="entry name" value="ZINC_FINGER_C2H2_1"/>
    <property type="match status" value="4"/>
</dbReference>
<dbReference type="GO" id="GO:0005634">
    <property type="term" value="C:nucleus"/>
    <property type="evidence" value="ECO:0007669"/>
    <property type="project" value="UniProtKB-SubCell"/>
</dbReference>
<dbReference type="SMART" id="SM00355">
    <property type="entry name" value="ZnF_C2H2"/>
    <property type="match status" value="4"/>
</dbReference>
<dbReference type="Pfam" id="PF00096">
    <property type="entry name" value="zf-C2H2"/>
    <property type="match status" value="2"/>
</dbReference>
<proteinExistence type="predicted"/>
<dbReference type="InterPro" id="IPR050331">
    <property type="entry name" value="Zinc_finger"/>
</dbReference>
<evidence type="ECO:0000256" key="1">
    <source>
        <dbReference type="ARBA" id="ARBA00003767"/>
    </source>
</evidence>
<feature type="domain" description="C2H2-type" evidence="13">
    <location>
        <begin position="276"/>
        <end position="303"/>
    </location>
</feature>
<name>A0AAV7K6K5_9METZ</name>
<keyword evidence="3" id="KW-0479">Metal-binding</keyword>
<dbReference type="FunFam" id="3.30.160.60:FF:000097">
    <property type="entry name" value="Zinc finger protein"/>
    <property type="match status" value="1"/>
</dbReference>
<comment type="subcellular location">
    <subcellularLocation>
        <location evidence="2">Nucleus</location>
    </subcellularLocation>
</comment>
<evidence type="ECO:0000256" key="3">
    <source>
        <dbReference type="ARBA" id="ARBA00022723"/>
    </source>
</evidence>
<evidence type="ECO:0000256" key="2">
    <source>
        <dbReference type="ARBA" id="ARBA00004123"/>
    </source>
</evidence>
<evidence type="ECO:0000256" key="4">
    <source>
        <dbReference type="ARBA" id="ARBA00022737"/>
    </source>
</evidence>
<dbReference type="GO" id="GO:1990837">
    <property type="term" value="F:sequence-specific double-stranded DNA binding"/>
    <property type="evidence" value="ECO:0007669"/>
    <property type="project" value="UniProtKB-ARBA"/>
</dbReference>
<evidence type="ECO:0000259" key="13">
    <source>
        <dbReference type="PROSITE" id="PS50157"/>
    </source>
</evidence>